<keyword evidence="1" id="KW-1133">Transmembrane helix</keyword>
<keyword evidence="1" id="KW-0812">Transmembrane</keyword>
<feature type="transmembrane region" description="Helical" evidence="1">
    <location>
        <begin position="208"/>
        <end position="229"/>
    </location>
</feature>
<accession>A0A7C8GSB7</accession>
<reference evidence="2 3" key="1">
    <citation type="submission" date="2019-10" db="EMBL/GenBank/DDBJ databases">
        <title>Gracilibacillus sp. nov. isolated from rice seeds.</title>
        <authorList>
            <person name="He S."/>
        </authorList>
    </citation>
    <scope>NUCLEOTIDE SEQUENCE [LARGE SCALE GENOMIC DNA]</scope>
    <source>
        <strain evidence="2 3">TD8</strain>
    </source>
</reference>
<comment type="caution">
    <text evidence="2">The sequence shown here is derived from an EMBL/GenBank/DDBJ whole genome shotgun (WGS) entry which is preliminary data.</text>
</comment>
<keyword evidence="1" id="KW-0472">Membrane</keyword>
<name>A0A7C8GSB7_9BACI</name>
<dbReference type="AlphaFoldDB" id="A0A7C8GSB7"/>
<evidence type="ECO:0000313" key="3">
    <source>
        <dbReference type="Proteomes" id="UP000480246"/>
    </source>
</evidence>
<keyword evidence="3" id="KW-1185">Reference proteome</keyword>
<feature type="transmembrane region" description="Helical" evidence="1">
    <location>
        <begin position="70"/>
        <end position="90"/>
    </location>
</feature>
<evidence type="ECO:0000256" key="1">
    <source>
        <dbReference type="SAM" id="Phobius"/>
    </source>
</evidence>
<dbReference type="EMBL" id="WEID01000071">
    <property type="protein sequence ID" value="KAB8130315.1"/>
    <property type="molecule type" value="Genomic_DNA"/>
</dbReference>
<gene>
    <name evidence="2" type="ORF">F9U64_14420</name>
</gene>
<feature type="transmembrane region" description="Helical" evidence="1">
    <location>
        <begin position="20"/>
        <end position="37"/>
    </location>
</feature>
<feature type="transmembrane region" description="Helical" evidence="1">
    <location>
        <begin position="96"/>
        <end position="124"/>
    </location>
</feature>
<sequence>MEHLQEELVNILSSTTLRNILLVLTTSITIYGAFRTVEHSIVKVINKTHIEKLFSPRIDNIKDGIVEKGVVILTYFLCVNIFSFSIALTINQSSIFYLVIILAATLSFFVFLFSSILFAIIFFTKKFHSNKRIKNYTTKIKAGFMKVPGLNKINTLFSTRTRSLRVLVIFNLLSILLIGMYLTVRFYYDHIIDDNFTVENLPSVFSSFLSNLLLYILIFTFYPIIFTAIQSKLTLSNSYRLQIVEENLNELLKDLVVLYRIDSNKVILTTPQDFKEKQEGTYSKIVMYDENENRIYDFTLIND</sequence>
<dbReference type="RefSeq" id="WP_153404956.1">
    <property type="nucleotide sequence ID" value="NZ_ML762434.1"/>
</dbReference>
<organism evidence="2 3">
    <name type="scientific">Gracilibacillus oryzae</name>
    <dbReference type="NCBI Taxonomy" id="1672701"/>
    <lineage>
        <taxon>Bacteria</taxon>
        <taxon>Bacillati</taxon>
        <taxon>Bacillota</taxon>
        <taxon>Bacilli</taxon>
        <taxon>Bacillales</taxon>
        <taxon>Bacillaceae</taxon>
        <taxon>Gracilibacillus</taxon>
    </lineage>
</organism>
<proteinExistence type="predicted"/>
<dbReference type="Proteomes" id="UP000480246">
    <property type="component" value="Unassembled WGS sequence"/>
</dbReference>
<feature type="transmembrane region" description="Helical" evidence="1">
    <location>
        <begin position="166"/>
        <end position="188"/>
    </location>
</feature>
<protein>
    <submittedName>
        <fullName evidence="2">Uncharacterized protein</fullName>
    </submittedName>
</protein>
<evidence type="ECO:0000313" key="2">
    <source>
        <dbReference type="EMBL" id="KAB8130315.1"/>
    </source>
</evidence>